<evidence type="ECO:0000256" key="3">
    <source>
        <dbReference type="ARBA" id="ARBA00022692"/>
    </source>
</evidence>
<dbReference type="InterPro" id="IPR011701">
    <property type="entry name" value="MFS"/>
</dbReference>
<evidence type="ECO:0000259" key="7">
    <source>
        <dbReference type="PROSITE" id="PS50850"/>
    </source>
</evidence>
<evidence type="ECO:0000256" key="5">
    <source>
        <dbReference type="ARBA" id="ARBA00023136"/>
    </source>
</evidence>
<sequence length="457" mass="48895">MSGGDRVEVRMKMNSSGQSLQDQAYPPASAGWRAVAVLTALYWFGTLDRQVAALLIPLIKADLHLTDSQVSLIPGLAFGLAFMVMSLPIGWLVDRVSRRAILFVGVLMWSMAAMGSGLSRTFGQLLGARAVVGGAEATINPSAYSLISDFFPPSKLTLPMSIFNLGGNLGSGTSFMLGGAVIALVASFGDVTLPLVGTLAGWQAAFVITGIPGLLLAFLVWAFPEAPRHKPATATTDAATFGELGRQFRRHSGFYLMHNLAFAMVMGFVVGLQSWNSAYLARHFAMPLAQIGFWIGLTQVVSALVGMWFHGWAVDRIFSRGRHDAHLVYFCVMCLLACPVGVAAYMVDSAVGMIILFNLAYFLIMAFSSIGPAALQIATPGRLRGKATAVYMIVLSVLGTILGPIVVATFTDRLFRDEAMLGHSMALFAAVTTLLAALFCWLGRAPMRRAVADQLGV</sequence>
<name>A0ABV7NJ11_9SPHN</name>
<evidence type="ECO:0000256" key="6">
    <source>
        <dbReference type="SAM" id="Phobius"/>
    </source>
</evidence>
<keyword evidence="5 6" id="KW-0472">Membrane</keyword>
<dbReference type="Gene3D" id="1.20.1250.20">
    <property type="entry name" value="MFS general substrate transporter like domains"/>
    <property type="match status" value="2"/>
</dbReference>
<feature type="transmembrane region" description="Helical" evidence="6">
    <location>
        <begin position="326"/>
        <end position="347"/>
    </location>
</feature>
<dbReference type="InterPro" id="IPR020846">
    <property type="entry name" value="MFS_dom"/>
</dbReference>
<comment type="caution">
    <text evidence="8">The sequence shown here is derived from an EMBL/GenBank/DDBJ whole genome shotgun (WGS) entry which is preliminary data.</text>
</comment>
<evidence type="ECO:0000256" key="4">
    <source>
        <dbReference type="ARBA" id="ARBA00022989"/>
    </source>
</evidence>
<dbReference type="PANTHER" id="PTHR23505:SF79">
    <property type="entry name" value="PROTEIN SPINSTER"/>
    <property type="match status" value="1"/>
</dbReference>
<dbReference type="SUPFAM" id="SSF103473">
    <property type="entry name" value="MFS general substrate transporter"/>
    <property type="match status" value="1"/>
</dbReference>
<keyword evidence="2" id="KW-0813">Transport</keyword>
<feature type="transmembrane region" description="Helical" evidence="6">
    <location>
        <begin position="253"/>
        <end position="271"/>
    </location>
</feature>
<reference evidence="9" key="1">
    <citation type="journal article" date="2019" name="Int. J. Syst. Evol. Microbiol.">
        <title>The Global Catalogue of Microorganisms (GCM) 10K type strain sequencing project: providing services to taxonomists for standard genome sequencing and annotation.</title>
        <authorList>
            <consortium name="The Broad Institute Genomics Platform"/>
            <consortium name="The Broad Institute Genome Sequencing Center for Infectious Disease"/>
            <person name="Wu L."/>
            <person name="Ma J."/>
        </authorList>
    </citation>
    <scope>NUCLEOTIDE SEQUENCE [LARGE SCALE GENOMIC DNA]</scope>
    <source>
        <strain evidence="9">CCM 7491</strain>
    </source>
</reference>
<proteinExistence type="predicted"/>
<feature type="transmembrane region" description="Helical" evidence="6">
    <location>
        <begin position="40"/>
        <end position="59"/>
    </location>
</feature>
<dbReference type="InterPro" id="IPR044770">
    <property type="entry name" value="MFS_spinster-like"/>
</dbReference>
<dbReference type="PANTHER" id="PTHR23505">
    <property type="entry name" value="SPINSTER"/>
    <property type="match status" value="1"/>
</dbReference>
<organism evidence="8 9">
    <name type="scientific">Sphingobium rhizovicinum</name>
    <dbReference type="NCBI Taxonomy" id="432308"/>
    <lineage>
        <taxon>Bacteria</taxon>
        <taxon>Pseudomonadati</taxon>
        <taxon>Pseudomonadota</taxon>
        <taxon>Alphaproteobacteria</taxon>
        <taxon>Sphingomonadales</taxon>
        <taxon>Sphingomonadaceae</taxon>
        <taxon>Sphingobium</taxon>
    </lineage>
</organism>
<feature type="transmembrane region" description="Helical" evidence="6">
    <location>
        <begin position="291"/>
        <end position="314"/>
    </location>
</feature>
<feature type="transmembrane region" description="Helical" evidence="6">
    <location>
        <begin position="71"/>
        <end position="93"/>
    </location>
</feature>
<evidence type="ECO:0000256" key="1">
    <source>
        <dbReference type="ARBA" id="ARBA00004141"/>
    </source>
</evidence>
<comment type="subcellular location">
    <subcellularLocation>
        <location evidence="1">Membrane</location>
        <topology evidence="1">Multi-pass membrane protein</topology>
    </subcellularLocation>
</comment>
<dbReference type="RefSeq" id="WP_380798031.1">
    <property type="nucleotide sequence ID" value="NZ_JBHRVU010000005.1"/>
</dbReference>
<dbReference type="PROSITE" id="PS50850">
    <property type="entry name" value="MFS"/>
    <property type="match status" value="1"/>
</dbReference>
<dbReference type="Proteomes" id="UP001595681">
    <property type="component" value="Unassembled WGS sequence"/>
</dbReference>
<evidence type="ECO:0000313" key="9">
    <source>
        <dbReference type="Proteomes" id="UP001595681"/>
    </source>
</evidence>
<feature type="transmembrane region" description="Helical" evidence="6">
    <location>
        <begin position="422"/>
        <end position="442"/>
    </location>
</feature>
<keyword evidence="4 6" id="KW-1133">Transmembrane helix</keyword>
<feature type="transmembrane region" description="Helical" evidence="6">
    <location>
        <begin position="200"/>
        <end position="223"/>
    </location>
</feature>
<feature type="transmembrane region" description="Helical" evidence="6">
    <location>
        <begin position="165"/>
        <end position="188"/>
    </location>
</feature>
<dbReference type="EMBL" id="JBHRVU010000005">
    <property type="protein sequence ID" value="MFC3443325.1"/>
    <property type="molecule type" value="Genomic_DNA"/>
</dbReference>
<feature type="transmembrane region" description="Helical" evidence="6">
    <location>
        <begin position="353"/>
        <end position="377"/>
    </location>
</feature>
<dbReference type="Pfam" id="PF07690">
    <property type="entry name" value="MFS_1"/>
    <property type="match status" value="1"/>
</dbReference>
<evidence type="ECO:0000313" key="8">
    <source>
        <dbReference type="EMBL" id="MFC3443325.1"/>
    </source>
</evidence>
<feature type="transmembrane region" description="Helical" evidence="6">
    <location>
        <begin position="389"/>
        <end position="410"/>
    </location>
</feature>
<gene>
    <name evidence="8" type="ORF">ACFOKF_19405</name>
</gene>
<keyword evidence="9" id="KW-1185">Reference proteome</keyword>
<protein>
    <submittedName>
        <fullName evidence="8">MFS transporter</fullName>
    </submittedName>
</protein>
<evidence type="ECO:0000256" key="2">
    <source>
        <dbReference type="ARBA" id="ARBA00022448"/>
    </source>
</evidence>
<dbReference type="InterPro" id="IPR036259">
    <property type="entry name" value="MFS_trans_sf"/>
</dbReference>
<feature type="domain" description="Major facilitator superfamily (MFS) profile" evidence="7">
    <location>
        <begin position="34"/>
        <end position="448"/>
    </location>
</feature>
<accession>A0ABV7NJ11</accession>
<keyword evidence="3 6" id="KW-0812">Transmembrane</keyword>